<evidence type="ECO:0008006" key="4">
    <source>
        <dbReference type="Google" id="ProtNLM"/>
    </source>
</evidence>
<dbReference type="InterPro" id="IPR027417">
    <property type="entry name" value="P-loop_NTPase"/>
</dbReference>
<dbReference type="RefSeq" id="WP_111344550.1">
    <property type="nucleotide sequence ID" value="NZ_QLII01000001.1"/>
</dbReference>
<dbReference type="EMBL" id="QLII01000001">
    <property type="protein sequence ID" value="RAI75774.1"/>
    <property type="molecule type" value="Genomic_DNA"/>
</dbReference>
<dbReference type="Proteomes" id="UP000249016">
    <property type="component" value="Unassembled WGS sequence"/>
</dbReference>
<dbReference type="AlphaFoldDB" id="A0A327NPR0"/>
<name>A0A327NPR0_9BACT</name>
<evidence type="ECO:0000313" key="2">
    <source>
        <dbReference type="EMBL" id="RAI75774.1"/>
    </source>
</evidence>
<evidence type="ECO:0000256" key="1">
    <source>
        <dbReference type="SAM" id="Coils"/>
    </source>
</evidence>
<feature type="coiled-coil region" evidence="1">
    <location>
        <begin position="357"/>
        <end position="412"/>
    </location>
</feature>
<dbReference type="Pfam" id="PF12532">
    <property type="entry name" value="DUF3732"/>
    <property type="match status" value="1"/>
</dbReference>
<reference evidence="2 3" key="1">
    <citation type="submission" date="2018-06" db="EMBL/GenBank/DDBJ databases">
        <title>Spirosoma sp. HMF3257 Genome sequencing and assembly.</title>
        <authorList>
            <person name="Kang H."/>
            <person name="Cha I."/>
            <person name="Kim H."/>
            <person name="Kang J."/>
            <person name="Joh K."/>
        </authorList>
    </citation>
    <scope>NUCLEOTIDE SEQUENCE [LARGE SCALE GENOMIC DNA]</scope>
    <source>
        <strain evidence="2 3">HMF3257</strain>
    </source>
</reference>
<keyword evidence="1" id="KW-0175">Coiled coil</keyword>
<feature type="coiled-coil region" evidence="1">
    <location>
        <begin position="190"/>
        <end position="231"/>
    </location>
</feature>
<evidence type="ECO:0000313" key="3">
    <source>
        <dbReference type="Proteomes" id="UP000249016"/>
    </source>
</evidence>
<proteinExistence type="predicted"/>
<feature type="coiled-coil region" evidence="1">
    <location>
        <begin position="446"/>
        <end position="473"/>
    </location>
</feature>
<gene>
    <name evidence="2" type="ORF">HMF3257_19350</name>
</gene>
<keyword evidence="3" id="KW-1185">Reference proteome</keyword>
<comment type="caution">
    <text evidence="2">The sequence shown here is derived from an EMBL/GenBank/DDBJ whole genome shotgun (WGS) entry which is preliminary data.</text>
</comment>
<sequence>MQILDIILYSESGKQRTLSFDIGKVNIITGDSKTGKTAIIDIVDYCLGSSDFKIAEGIIKEYVWWFAVRYQLKQGQILVARPNPIKYERSASDVYFLQGDVVSIPNFRELEKNITVDILLQKLENIIGIGEYTHQVEGYTRPDTPVTFKHSRFYCFQPQTDIDQRDFLFYNQKKESWVEQSMKDTLPYFLGAVETESVKLERQLAEKRRNLNRLEREFKEAQSVVEKTMGQVFELVNEAKQVGLIQISETPKDREEGLKMIQTISENDVIQELPDAENEVLINLQAQRDIISKELYALRQNIKDTESYQKETQGYESEVKYQALRLESINIYPRNQSVNNSICPLCNNVLEQKIPIIEQIERSLLSLQNNLEFTKKEQPKLKQYIDNLYRHRTDLNTQLQEFEKNISAIYKERGEAQRLKDLNVRKGRVLGRISLYLESKLEINDFSETQQKISLLKSEINNLQILLSDEEKDDRLESILDQINVQMTSWSKELDLEFKDRSIKFDLKKLTLFIISPERKIRFDHTGSGENWVSYHLLIHFALHKYFALNQRPTPNFLILDQMSQAYFPPERDLKGTGEVEQSEDDKAIKRLFDFVFNRTKELDGGMQTIVIDHAKLNDDKFTEAIKEEWRKGNKLVPMDWITGNK</sequence>
<dbReference type="OrthoDB" id="103556at2"/>
<organism evidence="2 3">
    <name type="scientific">Spirosoma telluris</name>
    <dbReference type="NCBI Taxonomy" id="2183553"/>
    <lineage>
        <taxon>Bacteria</taxon>
        <taxon>Pseudomonadati</taxon>
        <taxon>Bacteroidota</taxon>
        <taxon>Cytophagia</taxon>
        <taxon>Cytophagales</taxon>
        <taxon>Cytophagaceae</taxon>
        <taxon>Spirosoma</taxon>
    </lineage>
</organism>
<dbReference type="InterPro" id="IPR022205">
    <property type="entry name" value="DUF3732"/>
</dbReference>
<protein>
    <recommendedName>
        <fullName evidence="4">DUF3732 domain-containing protein</fullName>
    </recommendedName>
</protein>
<accession>A0A327NPR0</accession>
<dbReference type="Gene3D" id="3.40.50.300">
    <property type="entry name" value="P-loop containing nucleotide triphosphate hydrolases"/>
    <property type="match status" value="1"/>
</dbReference>